<name>A0A1K1RIL1_9BACT</name>
<keyword evidence="10" id="KW-1185">Reference proteome</keyword>
<keyword evidence="3 8" id="KW-0378">Hydrolase</keyword>
<protein>
    <recommendedName>
        <fullName evidence="2">N-acetylmuramoyl-L-alanine amidase</fullName>
        <ecNumber evidence="2">3.5.1.28</ecNumber>
    </recommendedName>
</protein>
<dbReference type="Pfam" id="PF11741">
    <property type="entry name" value="AMIN"/>
    <property type="match status" value="1"/>
</dbReference>
<evidence type="ECO:0000313" key="8">
    <source>
        <dbReference type="EMBL" id="WQG87159.1"/>
    </source>
</evidence>
<evidence type="ECO:0000259" key="6">
    <source>
        <dbReference type="SMART" id="SM00646"/>
    </source>
</evidence>
<dbReference type="STRING" id="1004.SAMN05661012_03872"/>
<sequence length="602" mass="67278">MRIAALIILIQIAFTGVKAQEQAFLKMVQPVRTEINTSSSKQYMSGRTCVACKVTLNDDTIHVYPTGVFALKRIIKPGKTSFTLTTTDTTGKKVSRTYNYYYTTLPPVRATSVFRIDDVKVFPKGNSTLSPGDTIRVRIKGYPGCKAYWMHETPLHELPSSKYGAAGYYEGSYVIQEADSLLDNKVAVFLKNKDGNTAVLQSTNKLTYQRNQLLAGRTIDRNTYLTIAPEGDRLGPIKIGYLDQDVLLRISGKQGNYYKVKLSNQQTAFIPELLLDTVSLREPTPLNIVEATRTWSDARYDYIAVQLSERLPYLSTQQVDPGKITLDIHGANLEPDFTPVADSMQEVQGIKWEQMGADVLRVNISLKHKQPWGYKVHYDSTRLVIAVKHIPASFQLKNLTFGLDAGHGGSNVGALGAAGYYEKQLTLMITMLLKNALEKEGAKVLTTRTTDQYVPNEDRLSYYRQMNPDLLISIHLNSSVNPVDVHGTANYYKHVFCEPFNRAIHAQLLGLGLSDFGNNGDFNFILNNPTEFPDALIETLFLSNPEDEMNVLDETYRQKMVDRIMAGIRDFLREAEQDKVTRKPGAQAEEAGGNEEGPGGDQ</sequence>
<evidence type="ECO:0000313" key="7">
    <source>
        <dbReference type="EMBL" id="SFW72090.1"/>
    </source>
</evidence>
<reference evidence="7" key="1">
    <citation type="submission" date="2016-11" db="EMBL/GenBank/DDBJ databases">
        <authorList>
            <person name="Jaros S."/>
            <person name="Januszkiewicz K."/>
            <person name="Wedrychowicz H."/>
        </authorList>
    </citation>
    <scope>NUCLEOTIDE SEQUENCE [LARGE SCALE GENOMIC DNA]</scope>
    <source>
        <strain evidence="7">DSM 784</strain>
    </source>
</reference>
<dbReference type="InterPro" id="IPR050695">
    <property type="entry name" value="N-acetylmuramoyl_amidase_3"/>
</dbReference>
<evidence type="ECO:0000256" key="1">
    <source>
        <dbReference type="ARBA" id="ARBA00001561"/>
    </source>
</evidence>
<evidence type="ECO:0000256" key="4">
    <source>
        <dbReference type="SAM" id="MobiDB-lite"/>
    </source>
</evidence>
<feature type="signal peptide" evidence="5">
    <location>
        <begin position="1"/>
        <end position="19"/>
    </location>
</feature>
<comment type="catalytic activity">
    <reaction evidence="1">
        <text>Hydrolyzes the link between N-acetylmuramoyl residues and L-amino acid residues in certain cell-wall glycopeptides.</text>
        <dbReference type="EC" id="3.5.1.28"/>
    </reaction>
</comment>
<dbReference type="SUPFAM" id="SSF53187">
    <property type="entry name" value="Zn-dependent exopeptidases"/>
    <property type="match status" value="1"/>
</dbReference>
<evidence type="ECO:0000256" key="2">
    <source>
        <dbReference type="ARBA" id="ARBA00011901"/>
    </source>
</evidence>
<evidence type="ECO:0000256" key="5">
    <source>
        <dbReference type="SAM" id="SignalP"/>
    </source>
</evidence>
<dbReference type="EMBL" id="CP140154">
    <property type="protein sequence ID" value="WQG87159.1"/>
    <property type="molecule type" value="Genomic_DNA"/>
</dbReference>
<dbReference type="GO" id="GO:0009253">
    <property type="term" value="P:peptidoglycan catabolic process"/>
    <property type="evidence" value="ECO:0007669"/>
    <property type="project" value="InterPro"/>
</dbReference>
<accession>A0A1K1RIL1</accession>
<feature type="region of interest" description="Disordered" evidence="4">
    <location>
        <begin position="575"/>
        <end position="602"/>
    </location>
</feature>
<dbReference type="EMBL" id="FPIZ01000012">
    <property type="protein sequence ID" value="SFW72090.1"/>
    <property type="molecule type" value="Genomic_DNA"/>
</dbReference>
<evidence type="ECO:0000313" key="10">
    <source>
        <dbReference type="Proteomes" id="UP001326715"/>
    </source>
</evidence>
<evidence type="ECO:0000313" key="9">
    <source>
        <dbReference type="Proteomes" id="UP000183788"/>
    </source>
</evidence>
<dbReference type="PANTHER" id="PTHR30404">
    <property type="entry name" value="N-ACETYLMURAMOYL-L-ALANINE AMIDASE"/>
    <property type="match status" value="1"/>
</dbReference>
<dbReference type="Gene3D" id="2.60.40.3500">
    <property type="match status" value="1"/>
</dbReference>
<gene>
    <name evidence="7" type="ORF">SAMN05661012_03872</name>
    <name evidence="8" type="ORF">SR876_19760</name>
</gene>
<dbReference type="CDD" id="cd02696">
    <property type="entry name" value="MurNAc-LAA"/>
    <property type="match status" value="1"/>
</dbReference>
<dbReference type="EC" id="3.5.1.28" evidence="2"/>
<dbReference type="InterPro" id="IPR002508">
    <property type="entry name" value="MurNAc-LAA_cat"/>
</dbReference>
<dbReference type="Proteomes" id="UP000183788">
    <property type="component" value="Unassembled WGS sequence"/>
</dbReference>
<dbReference type="Pfam" id="PF01520">
    <property type="entry name" value="Amidase_3"/>
    <property type="match status" value="1"/>
</dbReference>
<dbReference type="GO" id="GO:0030288">
    <property type="term" value="C:outer membrane-bounded periplasmic space"/>
    <property type="evidence" value="ECO:0007669"/>
    <property type="project" value="TreeGrafter"/>
</dbReference>
<feature type="chain" id="PRO_5012611326" description="N-acetylmuramoyl-L-alanine amidase" evidence="5">
    <location>
        <begin position="20"/>
        <end position="602"/>
    </location>
</feature>
<dbReference type="Gene3D" id="3.40.630.40">
    <property type="entry name" value="Zn-dependent exopeptidases"/>
    <property type="match status" value="1"/>
</dbReference>
<dbReference type="RefSeq" id="WP_072362866.1">
    <property type="nucleotide sequence ID" value="NZ_CP139972.1"/>
</dbReference>
<dbReference type="InterPro" id="IPR021731">
    <property type="entry name" value="AMIN_dom"/>
</dbReference>
<dbReference type="AlphaFoldDB" id="A0A1K1RIL1"/>
<dbReference type="PANTHER" id="PTHR30404:SF0">
    <property type="entry name" value="N-ACETYLMURAMOYL-L-ALANINE AMIDASE AMIC"/>
    <property type="match status" value="1"/>
</dbReference>
<organism evidence="7 9">
    <name type="scientific">Chitinophaga sancti</name>
    <dbReference type="NCBI Taxonomy" id="1004"/>
    <lineage>
        <taxon>Bacteria</taxon>
        <taxon>Pseudomonadati</taxon>
        <taxon>Bacteroidota</taxon>
        <taxon>Chitinophagia</taxon>
        <taxon>Chitinophagales</taxon>
        <taxon>Chitinophagaceae</taxon>
        <taxon>Chitinophaga</taxon>
    </lineage>
</organism>
<reference evidence="8 10" key="2">
    <citation type="submission" date="2023-11" db="EMBL/GenBank/DDBJ databases">
        <title>MicrobeMod: A computational toolkit for identifying prokaryotic methylation and restriction-modification with nanopore sequencing.</title>
        <authorList>
            <person name="Crits-Christoph A."/>
            <person name="Kang S.C."/>
            <person name="Lee H."/>
            <person name="Ostrov N."/>
        </authorList>
    </citation>
    <scope>NUCLEOTIDE SEQUENCE [LARGE SCALE GENOMIC DNA]</scope>
    <source>
        <strain evidence="8 10">ATCC 23090</strain>
    </source>
</reference>
<dbReference type="Proteomes" id="UP001326715">
    <property type="component" value="Chromosome"/>
</dbReference>
<proteinExistence type="predicted"/>
<feature type="domain" description="MurNAc-LAA" evidence="6">
    <location>
        <begin position="464"/>
        <end position="569"/>
    </location>
</feature>
<evidence type="ECO:0000256" key="3">
    <source>
        <dbReference type="ARBA" id="ARBA00022801"/>
    </source>
</evidence>
<dbReference type="SMART" id="SM00646">
    <property type="entry name" value="Ami_3"/>
    <property type="match status" value="1"/>
</dbReference>
<dbReference type="GO" id="GO:0008745">
    <property type="term" value="F:N-acetylmuramoyl-L-alanine amidase activity"/>
    <property type="evidence" value="ECO:0007669"/>
    <property type="project" value="UniProtKB-EC"/>
</dbReference>
<keyword evidence="5" id="KW-0732">Signal</keyword>